<evidence type="ECO:0000256" key="8">
    <source>
        <dbReference type="PROSITE-ProRule" id="PRU00703"/>
    </source>
</evidence>
<dbReference type="InterPro" id="IPR006668">
    <property type="entry name" value="Mg_transptr_MgtE_intracell_dom"/>
</dbReference>
<evidence type="ECO:0000256" key="5">
    <source>
        <dbReference type="ARBA" id="ARBA00022842"/>
    </source>
</evidence>
<dbReference type="GO" id="GO:0046872">
    <property type="term" value="F:metal ion binding"/>
    <property type="evidence" value="ECO:0007669"/>
    <property type="project" value="UniProtKB-KW"/>
</dbReference>
<keyword evidence="9" id="KW-0479">Metal-binding</keyword>
<reference evidence="11 12" key="1">
    <citation type="submission" date="2019-03" db="EMBL/GenBank/DDBJ databases">
        <title>Genomic Encyclopedia of Type Strains, Phase IV (KMG-IV): sequencing the most valuable type-strain genomes for metagenomic binning, comparative biology and taxonomic classification.</title>
        <authorList>
            <person name="Goeker M."/>
        </authorList>
    </citation>
    <scope>NUCLEOTIDE SEQUENCE [LARGE SCALE GENOMIC DNA]</scope>
    <source>
        <strain evidence="11 12">DSM 45707</strain>
    </source>
</reference>
<dbReference type="SMART" id="SM00924">
    <property type="entry name" value="MgtE_N"/>
    <property type="match status" value="1"/>
</dbReference>
<feature type="transmembrane region" description="Helical" evidence="9">
    <location>
        <begin position="315"/>
        <end position="339"/>
    </location>
</feature>
<dbReference type="InterPro" id="IPR006667">
    <property type="entry name" value="SLC41_membr_dom"/>
</dbReference>
<sequence>MSYALVQEEIKSALQVKTNMTKKLSELLQQLQPYDISEILREMEHRERLELIGSLSIPEAAETLEYLEPEIQYQILHHMHDSEASPLLKQMSSDTVVDMLLAIHPLQAEQMLRLLPEDYRKQINNMMTYPEETAGSLMTVDYISARAHWSGERTIQHIRKVGLEAEIISYIYVTSVRGELVGVVSLKEIILADPKTHLSEIATTDVIAVPADLEQEEVANIMSRYSFVSVPVVDHQHRLIGIITYDDLVDVIQEETTEDFQKLGGSQPLSEPYFKTSVWSLFKKRIVWLLILFIGGAYTANVLEGFQDATEKVVALSFFIPLLIGTGGNTGSQIVTTLVRALGVGEVKFQDMFRVMGKEVLTGCLLGVSLGAIGYIRAVMMGVEVEIGYIVSLSALFIVLWASLVSAILPLLLHRLNIDPAVVSGPLITTLVDGTGLIIYFSIAQMILHI</sequence>
<gene>
    <name evidence="11" type="ORF">EDD58_101430</name>
</gene>
<dbReference type="GO" id="GO:0005886">
    <property type="term" value="C:plasma membrane"/>
    <property type="evidence" value="ECO:0007669"/>
    <property type="project" value="UniProtKB-SubCell"/>
</dbReference>
<evidence type="ECO:0000256" key="6">
    <source>
        <dbReference type="ARBA" id="ARBA00022989"/>
    </source>
</evidence>
<dbReference type="OrthoDB" id="9790355at2"/>
<dbReference type="GO" id="GO:0015095">
    <property type="term" value="F:magnesium ion transmembrane transporter activity"/>
    <property type="evidence" value="ECO:0007669"/>
    <property type="project" value="UniProtKB-UniRule"/>
</dbReference>
<dbReference type="Proteomes" id="UP000294937">
    <property type="component" value="Unassembled WGS sequence"/>
</dbReference>
<comment type="subcellular location">
    <subcellularLocation>
        <location evidence="9">Cell membrane</location>
        <topology evidence="9">Multi-pass membrane protein</topology>
    </subcellularLocation>
    <subcellularLocation>
        <location evidence="1">Membrane</location>
        <topology evidence="1">Multi-pass membrane protein</topology>
    </subcellularLocation>
</comment>
<evidence type="ECO:0000256" key="4">
    <source>
        <dbReference type="ARBA" id="ARBA00022692"/>
    </source>
</evidence>
<dbReference type="NCBIfam" id="TIGR00400">
    <property type="entry name" value="mgtE"/>
    <property type="match status" value="1"/>
</dbReference>
<evidence type="ECO:0000256" key="3">
    <source>
        <dbReference type="ARBA" id="ARBA00022448"/>
    </source>
</evidence>
<dbReference type="CDD" id="cd04606">
    <property type="entry name" value="CBS_pair_Mg_transporter"/>
    <property type="match status" value="1"/>
</dbReference>
<keyword evidence="12" id="KW-1185">Reference proteome</keyword>
<dbReference type="InterPro" id="IPR038076">
    <property type="entry name" value="MgtE_N_sf"/>
</dbReference>
<keyword evidence="3 9" id="KW-0813">Transport</keyword>
<dbReference type="PANTHER" id="PTHR43773">
    <property type="entry name" value="MAGNESIUM TRANSPORTER MGTE"/>
    <property type="match status" value="1"/>
</dbReference>
<dbReference type="Pfam" id="PF00571">
    <property type="entry name" value="CBS"/>
    <property type="match status" value="2"/>
</dbReference>
<dbReference type="SUPFAM" id="SSF54631">
    <property type="entry name" value="CBS-domain pair"/>
    <property type="match status" value="1"/>
</dbReference>
<evidence type="ECO:0000313" key="11">
    <source>
        <dbReference type="EMBL" id="TCS96788.1"/>
    </source>
</evidence>
<dbReference type="SUPFAM" id="SSF158791">
    <property type="entry name" value="MgtE N-terminal domain-like"/>
    <property type="match status" value="1"/>
</dbReference>
<feature type="transmembrane region" description="Helical" evidence="9">
    <location>
        <begin position="387"/>
        <end position="413"/>
    </location>
</feature>
<keyword evidence="6 9" id="KW-1133">Transmembrane helix</keyword>
<dbReference type="PROSITE" id="PS51371">
    <property type="entry name" value="CBS"/>
    <property type="match status" value="1"/>
</dbReference>
<organism evidence="11 12">
    <name type="scientific">Hazenella coriacea</name>
    <dbReference type="NCBI Taxonomy" id="1179467"/>
    <lineage>
        <taxon>Bacteria</taxon>
        <taxon>Bacillati</taxon>
        <taxon>Bacillota</taxon>
        <taxon>Bacilli</taxon>
        <taxon>Bacillales</taxon>
        <taxon>Thermoactinomycetaceae</taxon>
        <taxon>Hazenella</taxon>
    </lineage>
</organism>
<feature type="transmembrane region" description="Helical" evidence="9">
    <location>
        <begin position="286"/>
        <end position="303"/>
    </location>
</feature>
<dbReference type="InterPro" id="IPR036739">
    <property type="entry name" value="SLC41_membr_dom_sf"/>
</dbReference>
<dbReference type="Gene3D" id="3.10.580.10">
    <property type="entry name" value="CBS-domain"/>
    <property type="match status" value="1"/>
</dbReference>
<proteinExistence type="inferred from homology"/>
<evidence type="ECO:0000256" key="7">
    <source>
        <dbReference type="ARBA" id="ARBA00023136"/>
    </source>
</evidence>
<dbReference type="InterPro" id="IPR006669">
    <property type="entry name" value="MgtE_transporter"/>
</dbReference>
<dbReference type="Pfam" id="PF01769">
    <property type="entry name" value="MgtE"/>
    <property type="match status" value="1"/>
</dbReference>
<feature type="domain" description="CBS" evidence="10">
    <location>
        <begin position="202"/>
        <end position="258"/>
    </location>
</feature>
<evidence type="ECO:0000256" key="1">
    <source>
        <dbReference type="ARBA" id="ARBA00004141"/>
    </source>
</evidence>
<comment type="function">
    <text evidence="9">Acts as a magnesium transporter.</text>
</comment>
<dbReference type="Gene3D" id="1.25.60.10">
    <property type="entry name" value="MgtE N-terminal domain-like"/>
    <property type="match status" value="1"/>
</dbReference>
<dbReference type="Pfam" id="PF03448">
    <property type="entry name" value="MgtE_N"/>
    <property type="match status" value="1"/>
</dbReference>
<keyword evidence="4 9" id="KW-0812">Transmembrane</keyword>
<dbReference type="Gene3D" id="1.10.357.20">
    <property type="entry name" value="SLC41 divalent cation transporters, integral membrane domain"/>
    <property type="match status" value="1"/>
</dbReference>
<accession>A0A4R3LBW0</accession>
<dbReference type="SUPFAM" id="SSF161093">
    <property type="entry name" value="MgtE membrane domain-like"/>
    <property type="match status" value="1"/>
</dbReference>
<name>A0A4R3LBW0_9BACL</name>
<dbReference type="EMBL" id="SMAG01000001">
    <property type="protein sequence ID" value="TCS96788.1"/>
    <property type="molecule type" value="Genomic_DNA"/>
</dbReference>
<keyword evidence="7 9" id="KW-0472">Membrane</keyword>
<evidence type="ECO:0000259" key="10">
    <source>
        <dbReference type="PROSITE" id="PS51371"/>
    </source>
</evidence>
<comment type="similarity">
    <text evidence="2 9">Belongs to the SLC41A transporter family.</text>
</comment>
<evidence type="ECO:0000313" key="12">
    <source>
        <dbReference type="Proteomes" id="UP000294937"/>
    </source>
</evidence>
<evidence type="ECO:0000256" key="9">
    <source>
        <dbReference type="RuleBase" id="RU362011"/>
    </source>
</evidence>
<dbReference type="InterPro" id="IPR000644">
    <property type="entry name" value="CBS_dom"/>
</dbReference>
<comment type="subunit">
    <text evidence="9">Homodimer.</text>
</comment>
<evidence type="ECO:0000256" key="2">
    <source>
        <dbReference type="ARBA" id="ARBA00009749"/>
    </source>
</evidence>
<dbReference type="InterPro" id="IPR046342">
    <property type="entry name" value="CBS_dom_sf"/>
</dbReference>
<comment type="caution">
    <text evidence="11">The sequence shown here is derived from an EMBL/GenBank/DDBJ whole genome shotgun (WGS) entry which is preliminary data.</text>
</comment>
<keyword evidence="9" id="KW-1003">Cell membrane</keyword>
<feature type="transmembrane region" description="Helical" evidence="9">
    <location>
        <begin position="425"/>
        <end position="448"/>
    </location>
</feature>
<dbReference type="AlphaFoldDB" id="A0A4R3LBW0"/>
<dbReference type="PANTHER" id="PTHR43773:SF1">
    <property type="entry name" value="MAGNESIUM TRANSPORTER MGTE"/>
    <property type="match status" value="1"/>
</dbReference>
<keyword evidence="8" id="KW-0129">CBS domain</keyword>
<keyword evidence="5 9" id="KW-0460">Magnesium</keyword>
<feature type="transmembrane region" description="Helical" evidence="9">
    <location>
        <begin position="360"/>
        <end position="381"/>
    </location>
</feature>
<dbReference type="SMART" id="SM00116">
    <property type="entry name" value="CBS"/>
    <property type="match status" value="1"/>
</dbReference>
<protein>
    <recommendedName>
        <fullName evidence="9">Magnesium transporter MgtE</fullName>
    </recommendedName>
</protein>